<dbReference type="InterPro" id="IPR005119">
    <property type="entry name" value="LysR_subst-bd"/>
</dbReference>
<accession>A0ABR7QX12</accession>
<dbReference type="Gene3D" id="1.10.10.10">
    <property type="entry name" value="Winged helix-like DNA-binding domain superfamily/Winged helix DNA-binding domain"/>
    <property type="match status" value="1"/>
</dbReference>
<dbReference type="PROSITE" id="PS50931">
    <property type="entry name" value="HTH_LYSR"/>
    <property type="match status" value="1"/>
</dbReference>
<dbReference type="SUPFAM" id="SSF53850">
    <property type="entry name" value="Periplasmic binding protein-like II"/>
    <property type="match status" value="1"/>
</dbReference>
<dbReference type="InterPro" id="IPR036388">
    <property type="entry name" value="WH-like_DNA-bd_sf"/>
</dbReference>
<dbReference type="EMBL" id="JABURY010000010">
    <property type="protein sequence ID" value="MBC9130591.1"/>
    <property type="molecule type" value="Genomic_DNA"/>
</dbReference>
<keyword evidence="3" id="KW-0238">DNA-binding</keyword>
<feature type="domain" description="HTH lysR-type" evidence="5">
    <location>
        <begin position="1"/>
        <end position="60"/>
    </location>
</feature>
<dbReference type="RefSeq" id="WP_187755034.1">
    <property type="nucleotide sequence ID" value="NZ_JABURY010000010.1"/>
</dbReference>
<gene>
    <name evidence="6" type="ORF">FcAc13_04625</name>
</gene>
<dbReference type="CDD" id="cd08422">
    <property type="entry name" value="PBP2_CrgA_like"/>
    <property type="match status" value="1"/>
</dbReference>
<dbReference type="InterPro" id="IPR036390">
    <property type="entry name" value="WH_DNA-bd_sf"/>
</dbReference>
<dbReference type="InterPro" id="IPR058163">
    <property type="entry name" value="LysR-type_TF_proteobact-type"/>
</dbReference>
<dbReference type="Pfam" id="PF03466">
    <property type="entry name" value="LysR_substrate"/>
    <property type="match status" value="1"/>
</dbReference>
<name>A0ABR7QX12_9GAMM</name>
<evidence type="ECO:0000256" key="1">
    <source>
        <dbReference type="ARBA" id="ARBA00009437"/>
    </source>
</evidence>
<keyword evidence="7" id="KW-1185">Reference proteome</keyword>
<evidence type="ECO:0000313" key="7">
    <source>
        <dbReference type="Proteomes" id="UP000651208"/>
    </source>
</evidence>
<dbReference type="Pfam" id="PF00126">
    <property type="entry name" value="HTH_1"/>
    <property type="match status" value="1"/>
</dbReference>
<reference evidence="6 7" key="1">
    <citation type="submission" date="2020-06" db="EMBL/GenBank/DDBJ databases">
        <title>Frischella cerana isolated from Apis cerana gut homogenate.</title>
        <authorList>
            <person name="Wolter L.A."/>
            <person name="Suenami S."/>
            <person name="Miyazaki R."/>
        </authorList>
    </citation>
    <scope>NUCLEOTIDE SEQUENCE [LARGE SCALE GENOMIC DNA]</scope>
    <source>
        <strain evidence="6 7">Ac13</strain>
    </source>
</reference>
<protein>
    <submittedName>
        <fullName evidence="6">LysR family transcriptional regulator</fullName>
    </submittedName>
</protein>
<evidence type="ECO:0000256" key="4">
    <source>
        <dbReference type="ARBA" id="ARBA00023163"/>
    </source>
</evidence>
<dbReference type="Gene3D" id="3.40.190.290">
    <property type="match status" value="1"/>
</dbReference>
<organism evidence="6 7">
    <name type="scientific">Frischella japonica</name>
    <dbReference type="NCBI Taxonomy" id="2741544"/>
    <lineage>
        <taxon>Bacteria</taxon>
        <taxon>Pseudomonadati</taxon>
        <taxon>Pseudomonadota</taxon>
        <taxon>Gammaproteobacteria</taxon>
        <taxon>Orbales</taxon>
        <taxon>Orbaceae</taxon>
        <taxon>Frischella</taxon>
    </lineage>
</organism>
<dbReference type="InterPro" id="IPR000847">
    <property type="entry name" value="LysR_HTH_N"/>
</dbReference>
<sequence>MKLSIDDLVIFVKVIKEGSIVKASEKLSIPSPTISRRLTQLEKAIGGLLMYRSHRKIMLTALGQMYITKFTNLVEEFIETAENLEDYYKKLSGTIRITAPISLTHQWFGKCIFSFMRQYPDIKIDLIATNKIIDLADMNIDIAIRVGDLKDSDWIAKKILLSKNILCSSKDYLNQIHNCVNPADLLDKNLLNITQNLSWSLTNTNLHEYYEVRANPYLIMDDTDLIIDAAKEGMGICFVPSEFVKESISNGELVQILPDWVGNPRPISLIFKDRTYLPNRVRFFKEYIENYVSLNK</sequence>
<proteinExistence type="inferred from homology"/>
<dbReference type="Proteomes" id="UP000651208">
    <property type="component" value="Unassembled WGS sequence"/>
</dbReference>
<evidence type="ECO:0000256" key="2">
    <source>
        <dbReference type="ARBA" id="ARBA00023015"/>
    </source>
</evidence>
<evidence type="ECO:0000313" key="6">
    <source>
        <dbReference type="EMBL" id="MBC9130591.1"/>
    </source>
</evidence>
<dbReference type="PANTHER" id="PTHR30537">
    <property type="entry name" value="HTH-TYPE TRANSCRIPTIONAL REGULATOR"/>
    <property type="match status" value="1"/>
</dbReference>
<evidence type="ECO:0000256" key="3">
    <source>
        <dbReference type="ARBA" id="ARBA00023125"/>
    </source>
</evidence>
<dbReference type="SUPFAM" id="SSF46785">
    <property type="entry name" value="Winged helix' DNA-binding domain"/>
    <property type="match status" value="1"/>
</dbReference>
<keyword evidence="2" id="KW-0805">Transcription regulation</keyword>
<evidence type="ECO:0000259" key="5">
    <source>
        <dbReference type="PROSITE" id="PS50931"/>
    </source>
</evidence>
<keyword evidence="4" id="KW-0804">Transcription</keyword>
<comment type="caution">
    <text evidence="6">The sequence shown here is derived from an EMBL/GenBank/DDBJ whole genome shotgun (WGS) entry which is preliminary data.</text>
</comment>
<comment type="similarity">
    <text evidence="1">Belongs to the LysR transcriptional regulatory family.</text>
</comment>
<dbReference type="PANTHER" id="PTHR30537:SF5">
    <property type="entry name" value="HTH-TYPE TRANSCRIPTIONAL ACTIVATOR TTDR-RELATED"/>
    <property type="match status" value="1"/>
</dbReference>